<proteinExistence type="predicted"/>
<gene>
    <name evidence="2" type="ORF">SAMN05421553_1533</name>
</gene>
<dbReference type="AlphaFoldDB" id="A0A1H4VU13"/>
<dbReference type="EMBL" id="FNSC01000001">
    <property type="protein sequence ID" value="SEC83911.1"/>
    <property type="molecule type" value="Genomic_DNA"/>
</dbReference>
<feature type="region of interest" description="Disordered" evidence="1">
    <location>
        <begin position="1"/>
        <end position="29"/>
    </location>
</feature>
<dbReference type="STRING" id="53406.SAMN05421553_1533"/>
<evidence type="ECO:0000313" key="3">
    <source>
        <dbReference type="Proteomes" id="UP000242849"/>
    </source>
</evidence>
<organism evidence="2 3">
    <name type="scientific">Pseudomonas anguilliseptica</name>
    <dbReference type="NCBI Taxonomy" id="53406"/>
    <lineage>
        <taxon>Bacteria</taxon>
        <taxon>Pseudomonadati</taxon>
        <taxon>Pseudomonadota</taxon>
        <taxon>Gammaproteobacteria</taxon>
        <taxon>Pseudomonadales</taxon>
        <taxon>Pseudomonadaceae</taxon>
        <taxon>Pseudomonas</taxon>
    </lineage>
</organism>
<reference evidence="3" key="1">
    <citation type="submission" date="2016-10" db="EMBL/GenBank/DDBJ databases">
        <authorList>
            <person name="Varghese N."/>
            <person name="Submissions S."/>
        </authorList>
    </citation>
    <scope>NUCLEOTIDE SEQUENCE [LARGE SCALE GENOMIC DNA]</scope>
    <source>
        <strain evidence="3">DSM 12111</strain>
    </source>
</reference>
<evidence type="ECO:0000256" key="1">
    <source>
        <dbReference type="SAM" id="MobiDB-lite"/>
    </source>
</evidence>
<name>A0A1H4VU13_PSEAG</name>
<evidence type="ECO:0000313" key="2">
    <source>
        <dbReference type="EMBL" id="SEC83911.1"/>
    </source>
</evidence>
<sequence>MNIAPVMRSPVRLPNRRPTPSENSPDSLQGGAFSLELVFLLALNKGITPALQNAGHLITDFRHINRPLSIQPETTLVLSSSKNANPLSITKDGDVRVVRRKKKLSSGFGIPQLGNNPIRDESVI</sequence>
<dbReference type="Proteomes" id="UP000242849">
    <property type="component" value="Unassembled WGS sequence"/>
</dbReference>
<feature type="compositionally biased region" description="Polar residues" evidence="1">
    <location>
        <begin position="18"/>
        <end position="27"/>
    </location>
</feature>
<accession>A0A1H4VU13</accession>
<keyword evidence="3" id="KW-1185">Reference proteome</keyword>
<protein>
    <submittedName>
        <fullName evidence="2">Uncharacterized protein</fullName>
    </submittedName>
</protein>